<dbReference type="GO" id="GO:0015031">
    <property type="term" value="P:protein transport"/>
    <property type="evidence" value="ECO:0007669"/>
    <property type="project" value="UniProtKB-KW"/>
</dbReference>
<evidence type="ECO:0000256" key="5">
    <source>
        <dbReference type="ARBA" id="ARBA00023034"/>
    </source>
</evidence>
<dbReference type="GO" id="GO:0006906">
    <property type="term" value="P:vesicle fusion"/>
    <property type="evidence" value="ECO:0007669"/>
    <property type="project" value="TreeGrafter"/>
</dbReference>
<evidence type="ECO:0000256" key="7">
    <source>
        <dbReference type="ARBA" id="ARBA00037078"/>
    </source>
</evidence>
<dbReference type="GO" id="GO:0031902">
    <property type="term" value="C:late endosome membrane"/>
    <property type="evidence" value="ECO:0007669"/>
    <property type="project" value="TreeGrafter"/>
</dbReference>
<keyword evidence="6 10" id="KW-0472">Membrane</keyword>
<comment type="subcellular location">
    <subcellularLocation>
        <location evidence="8">Golgi apparatus</location>
        <location evidence="8">cis-Golgi network membrane</location>
        <topology evidence="8">Single-pass type IV membrane protein</topology>
    </subcellularLocation>
</comment>
<keyword evidence="2 11" id="KW-0812">Transmembrane</keyword>
<sequence length="218" mass="25885">MAEVDSLYNQTSRLIQETQEHFYRLDRAKHSIPEFEAIEAEIRNKVDIIARNCNRLDILCHKEPVSRRRHLSIKIEQLKYDHRHISSALQSVRYEWDRNLQEQRQREELLQQSFTYNRNSDATTILVDHSIHHQNSLQNANRGVDDLISSGSSILDNLRDQRNTIKGAHRKILDIANTLGLSNTTMRFIERRRTEDMYILFLGMFITLVIIFLIIYYF</sequence>
<dbReference type="Pfam" id="PF12352">
    <property type="entry name" value="V-SNARE_C"/>
    <property type="match status" value="1"/>
</dbReference>
<dbReference type="GO" id="GO:0005794">
    <property type="term" value="C:Golgi apparatus"/>
    <property type="evidence" value="ECO:0007669"/>
    <property type="project" value="UniProtKB-SubCell"/>
</dbReference>
<keyword evidence="4 11" id="KW-1133">Transmembrane helix</keyword>
<evidence type="ECO:0000256" key="2">
    <source>
        <dbReference type="ARBA" id="ARBA00022692"/>
    </source>
</evidence>
<evidence type="ECO:0000256" key="3">
    <source>
        <dbReference type="ARBA" id="ARBA00022927"/>
    </source>
</evidence>
<dbReference type="GO" id="GO:0005484">
    <property type="term" value="F:SNAP receptor activity"/>
    <property type="evidence" value="ECO:0007669"/>
    <property type="project" value="InterPro"/>
</dbReference>
<name>A0A9P0ALB7_BEMTA</name>
<comment type="similarity">
    <text evidence="9 10">Belongs to the GOSR2 family.</text>
</comment>
<dbReference type="EMBL" id="OU963868">
    <property type="protein sequence ID" value="CAH0392900.1"/>
    <property type="molecule type" value="Genomic_DNA"/>
</dbReference>
<keyword evidence="5" id="KW-0333">Golgi apparatus</keyword>
<reference evidence="12" key="1">
    <citation type="submission" date="2021-12" db="EMBL/GenBank/DDBJ databases">
        <authorList>
            <person name="King R."/>
        </authorList>
    </citation>
    <scope>NUCLEOTIDE SEQUENCE</scope>
</reference>
<keyword evidence="13" id="KW-1185">Reference proteome</keyword>
<accession>A0A9P0ALB7</accession>
<organism evidence="12 13">
    <name type="scientific">Bemisia tabaci</name>
    <name type="common">Sweetpotato whitefly</name>
    <name type="synonym">Aleurodes tabaci</name>
    <dbReference type="NCBI Taxonomy" id="7038"/>
    <lineage>
        <taxon>Eukaryota</taxon>
        <taxon>Metazoa</taxon>
        <taxon>Ecdysozoa</taxon>
        <taxon>Arthropoda</taxon>
        <taxon>Hexapoda</taxon>
        <taxon>Insecta</taxon>
        <taxon>Pterygota</taxon>
        <taxon>Neoptera</taxon>
        <taxon>Paraneoptera</taxon>
        <taxon>Hemiptera</taxon>
        <taxon>Sternorrhyncha</taxon>
        <taxon>Aleyrodoidea</taxon>
        <taxon>Aleyrodidae</taxon>
        <taxon>Aleyrodinae</taxon>
        <taxon>Bemisia</taxon>
    </lineage>
</organism>
<evidence type="ECO:0000256" key="1">
    <source>
        <dbReference type="ARBA" id="ARBA00022448"/>
    </source>
</evidence>
<proteinExistence type="inferred from homology"/>
<dbReference type="KEGG" id="btab:109035317"/>
<dbReference type="Gene3D" id="1.20.5.110">
    <property type="match status" value="1"/>
</dbReference>
<dbReference type="GO" id="GO:0005789">
    <property type="term" value="C:endoplasmic reticulum membrane"/>
    <property type="evidence" value="ECO:0007669"/>
    <property type="project" value="TreeGrafter"/>
</dbReference>
<evidence type="ECO:0000256" key="10">
    <source>
        <dbReference type="PIRNR" id="PIRNR028865"/>
    </source>
</evidence>
<dbReference type="PANTHER" id="PTHR21230:SF1">
    <property type="entry name" value="GOLGI SNAP RECEPTOR COMPLEX MEMBER 2"/>
    <property type="match status" value="1"/>
</dbReference>
<dbReference type="Proteomes" id="UP001152759">
    <property type="component" value="Chromosome 7"/>
</dbReference>
<evidence type="ECO:0000313" key="12">
    <source>
        <dbReference type="EMBL" id="CAH0392900.1"/>
    </source>
</evidence>
<dbReference type="SUPFAM" id="SSF58038">
    <property type="entry name" value="SNARE fusion complex"/>
    <property type="match status" value="1"/>
</dbReference>
<keyword evidence="3 10" id="KW-0653">Protein transport</keyword>
<dbReference type="AlphaFoldDB" id="A0A9P0ALB7"/>
<evidence type="ECO:0000313" key="13">
    <source>
        <dbReference type="Proteomes" id="UP001152759"/>
    </source>
</evidence>
<comment type="function">
    <text evidence="7 10">Involved in transport of proteins from the cis/medial-Golgi to the trans-Golgi network.</text>
</comment>
<feature type="transmembrane region" description="Helical" evidence="11">
    <location>
        <begin position="197"/>
        <end position="217"/>
    </location>
</feature>
<evidence type="ECO:0000256" key="11">
    <source>
        <dbReference type="SAM" id="Phobius"/>
    </source>
</evidence>
<gene>
    <name evidence="12" type="ORF">BEMITA_LOCUS11361</name>
</gene>
<evidence type="ECO:0000256" key="6">
    <source>
        <dbReference type="ARBA" id="ARBA00023136"/>
    </source>
</evidence>
<evidence type="ECO:0000256" key="4">
    <source>
        <dbReference type="ARBA" id="ARBA00022989"/>
    </source>
</evidence>
<dbReference type="CDD" id="cd15863">
    <property type="entry name" value="SNARE_GS27"/>
    <property type="match status" value="1"/>
</dbReference>
<protein>
    <recommendedName>
        <fullName evidence="14">Golgi SNAP receptor complex member 2</fullName>
    </recommendedName>
</protein>
<dbReference type="GO" id="GO:0012507">
    <property type="term" value="C:ER to Golgi transport vesicle membrane"/>
    <property type="evidence" value="ECO:0007669"/>
    <property type="project" value="TreeGrafter"/>
</dbReference>
<dbReference type="PIRSF" id="PIRSF028865">
    <property type="entry name" value="Membrin-2"/>
    <property type="match status" value="1"/>
</dbReference>
<evidence type="ECO:0008006" key="14">
    <source>
        <dbReference type="Google" id="ProtNLM"/>
    </source>
</evidence>
<evidence type="ECO:0000256" key="9">
    <source>
        <dbReference type="ARBA" id="ARBA00038172"/>
    </source>
</evidence>
<evidence type="ECO:0000256" key="8">
    <source>
        <dbReference type="ARBA" id="ARBA00037862"/>
    </source>
</evidence>
<keyword evidence="1 10" id="KW-0813">Transport</keyword>
<dbReference type="GO" id="GO:0000149">
    <property type="term" value="F:SNARE binding"/>
    <property type="evidence" value="ECO:0007669"/>
    <property type="project" value="TreeGrafter"/>
</dbReference>
<dbReference type="PANTHER" id="PTHR21230">
    <property type="entry name" value="VESICLE TRANSPORT V-SNARE PROTEIN VTI1-RELATED"/>
    <property type="match status" value="1"/>
</dbReference>
<dbReference type="GO" id="GO:0031201">
    <property type="term" value="C:SNARE complex"/>
    <property type="evidence" value="ECO:0007669"/>
    <property type="project" value="TreeGrafter"/>
</dbReference>
<dbReference type="InterPro" id="IPR027027">
    <property type="entry name" value="GOSR2/Membrin/Bos1"/>
</dbReference>